<proteinExistence type="predicted"/>
<name>A0A556V728_BAGYA</name>
<organism evidence="1 2">
    <name type="scientific">Bagarius yarrelli</name>
    <name type="common">Goonch</name>
    <name type="synonym">Bagrus yarrelli</name>
    <dbReference type="NCBI Taxonomy" id="175774"/>
    <lineage>
        <taxon>Eukaryota</taxon>
        <taxon>Metazoa</taxon>
        <taxon>Chordata</taxon>
        <taxon>Craniata</taxon>
        <taxon>Vertebrata</taxon>
        <taxon>Euteleostomi</taxon>
        <taxon>Actinopterygii</taxon>
        <taxon>Neopterygii</taxon>
        <taxon>Teleostei</taxon>
        <taxon>Ostariophysi</taxon>
        <taxon>Siluriformes</taxon>
        <taxon>Sisoridae</taxon>
        <taxon>Sisorinae</taxon>
        <taxon>Bagarius</taxon>
    </lineage>
</organism>
<dbReference type="PANTHER" id="PTHR37349">
    <property type="entry name" value="TESTIS-EXPRESSED PROTEIN 12"/>
    <property type="match status" value="1"/>
</dbReference>
<protein>
    <submittedName>
        <fullName evidence="1">Uncharacterized protein</fullName>
    </submittedName>
</protein>
<sequence length="101" mass="11503">MSKAHSVDGTDGFETVWADAVREINLLFSKYSEVLRRLLPTDLVVSGCVECAHRERAAVDELQVQELMDILREAVILESQLKEKKEHLRRALAIISDKLQK</sequence>
<accession>A0A556V728</accession>
<dbReference type="InterPro" id="IPR029193">
    <property type="entry name" value="TEX12"/>
</dbReference>
<dbReference type="EMBL" id="VCAZ01000141">
    <property type="protein sequence ID" value="TSX58296.1"/>
    <property type="molecule type" value="Genomic_DNA"/>
</dbReference>
<evidence type="ECO:0000313" key="1">
    <source>
        <dbReference type="EMBL" id="TSX58296.1"/>
    </source>
</evidence>
<dbReference type="AlphaFoldDB" id="A0A556V728"/>
<keyword evidence="2" id="KW-1185">Reference proteome</keyword>
<dbReference type="OrthoDB" id="6155282at2759"/>
<comment type="caution">
    <text evidence="1">The sequence shown here is derived from an EMBL/GenBank/DDBJ whole genome shotgun (WGS) entry which is preliminary data.</text>
</comment>
<evidence type="ECO:0000313" key="2">
    <source>
        <dbReference type="Proteomes" id="UP000319801"/>
    </source>
</evidence>
<dbReference type="PANTHER" id="PTHR37349:SF1">
    <property type="entry name" value="TESTIS-EXPRESSED PROTEIN 12"/>
    <property type="match status" value="1"/>
</dbReference>
<dbReference type="Proteomes" id="UP000319801">
    <property type="component" value="Unassembled WGS sequence"/>
</dbReference>
<reference evidence="1 2" key="1">
    <citation type="journal article" date="2019" name="Genome Biol. Evol.">
        <title>Whole-Genome Sequencing of the Giant Devil Catfish, Bagarius yarrelli.</title>
        <authorList>
            <person name="Jiang W."/>
            <person name="Lv Y."/>
            <person name="Cheng L."/>
            <person name="Yang K."/>
            <person name="Chao B."/>
            <person name="Wang X."/>
            <person name="Li Y."/>
            <person name="Pan X."/>
            <person name="You X."/>
            <person name="Zhang Y."/>
            <person name="Yang J."/>
            <person name="Li J."/>
            <person name="Zhang X."/>
            <person name="Liu S."/>
            <person name="Sun C."/>
            <person name="Yang J."/>
            <person name="Shi Q."/>
        </authorList>
    </citation>
    <scope>NUCLEOTIDE SEQUENCE [LARGE SCALE GENOMIC DNA]</scope>
    <source>
        <strain evidence="1">JWS20170419001</strain>
        <tissue evidence="1">Muscle</tissue>
    </source>
</reference>
<gene>
    <name evidence="1" type="ORF">Baya_13847</name>
</gene>